<organism evidence="2 3">
    <name type="scientific">Cyclobacterium qasimii M12-11B</name>
    <dbReference type="NCBI Taxonomy" id="641524"/>
    <lineage>
        <taxon>Bacteria</taxon>
        <taxon>Pseudomonadati</taxon>
        <taxon>Bacteroidota</taxon>
        <taxon>Cytophagia</taxon>
        <taxon>Cytophagales</taxon>
        <taxon>Cyclobacteriaceae</taxon>
        <taxon>Cyclobacterium</taxon>
    </lineage>
</organism>
<protein>
    <submittedName>
        <fullName evidence="2">Uncharacterized protein</fullName>
    </submittedName>
</protein>
<sequence>MQKHDPAILPQAFKGGFNKPFQTTIPPLRTEKTSHVDRR</sequence>
<dbReference type="Proteomes" id="UP000014974">
    <property type="component" value="Unassembled WGS sequence"/>
</dbReference>
<reference evidence="2 3" key="1">
    <citation type="journal article" date="2013" name="Genome Announc.">
        <title>Draft Genome Sequence of Cyclobacterium qasimii Strain M12-11BT, Isolated from Arctic Marine Sediment.</title>
        <authorList>
            <person name="Shivaji S."/>
            <person name="Ara S."/>
            <person name="Singh A."/>
            <person name="Kumar Pinnaka A."/>
        </authorList>
    </citation>
    <scope>NUCLEOTIDE SEQUENCE [LARGE SCALE GENOMIC DNA]</scope>
    <source>
        <strain evidence="2 3">M12-11B</strain>
    </source>
</reference>
<dbReference type="EMBL" id="ATNM01000110">
    <property type="protein sequence ID" value="EPR67991.1"/>
    <property type="molecule type" value="Genomic_DNA"/>
</dbReference>
<proteinExistence type="predicted"/>
<name>S7VDB2_9BACT</name>
<dbReference type="AlphaFoldDB" id="S7VDB2"/>
<evidence type="ECO:0000256" key="1">
    <source>
        <dbReference type="SAM" id="MobiDB-lite"/>
    </source>
</evidence>
<dbReference type="STRING" id="641524.ADICYQ_3063"/>
<comment type="caution">
    <text evidence="2">The sequence shown here is derived from an EMBL/GenBank/DDBJ whole genome shotgun (WGS) entry which is preliminary data.</text>
</comment>
<evidence type="ECO:0000313" key="3">
    <source>
        <dbReference type="Proteomes" id="UP000014974"/>
    </source>
</evidence>
<feature type="region of interest" description="Disordered" evidence="1">
    <location>
        <begin position="1"/>
        <end position="39"/>
    </location>
</feature>
<feature type="compositionally biased region" description="Basic and acidic residues" evidence="1">
    <location>
        <begin position="29"/>
        <end position="39"/>
    </location>
</feature>
<gene>
    <name evidence="2" type="ORF">ADICYQ_3063</name>
</gene>
<accession>S7VDB2</accession>
<evidence type="ECO:0000313" key="2">
    <source>
        <dbReference type="EMBL" id="EPR67991.1"/>
    </source>
</evidence>